<dbReference type="PROSITE" id="PS50977">
    <property type="entry name" value="HTH_TETR_2"/>
    <property type="match status" value="1"/>
</dbReference>
<dbReference type="InterPro" id="IPR049445">
    <property type="entry name" value="TetR_SbtR-like_C"/>
</dbReference>
<keyword evidence="2 4" id="KW-0238">DNA-binding</keyword>
<dbReference type="PANTHER" id="PTHR30055">
    <property type="entry name" value="HTH-TYPE TRANSCRIPTIONAL REGULATOR RUTR"/>
    <property type="match status" value="1"/>
</dbReference>
<accession>A0A6N7Z162</accession>
<evidence type="ECO:0000256" key="4">
    <source>
        <dbReference type="PROSITE-ProRule" id="PRU00335"/>
    </source>
</evidence>
<sequence>MGGPSVLVRADAKRNRQRLIEVARRAFGASEGKVSLEAIAREAGVGIGTLYRHFPTREALVEALYGAERAQLCDSADELLAAAPPDRALRAWMDRFGEYFASKREMAGVLRAMAASGAVDPDGVRAELAAAAARLLDAGAAAGTLRDDVRAEDVVAALVGTFLVCDEPGRREQAGRLLDLLMDSLRPR</sequence>
<dbReference type="Pfam" id="PF00440">
    <property type="entry name" value="TetR_N"/>
    <property type="match status" value="1"/>
</dbReference>
<protein>
    <submittedName>
        <fullName evidence="6">TetR family transcriptional regulator</fullName>
    </submittedName>
</protein>
<dbReference type="PANTHER" id="PTHR30055:SF234">
    <property type="entry name" value="HTH-TYPE TRANSCRIPTIONAL REGULATOR BETI"/>
    <property type="match status" value="1"/>
</dbReference>
<feature type="DNA-binding region" description="H-T-H motif" evidence="4">
    <location>
        <begin position="35"/>
        <end position="54"/>
    </location>
</feature>
<dbReference type="GO" id="GO:0000976">
    <property type="term" value="F:transcription cis-regulatory region binding"/>
    <property type="evidence" value="ECO:0007669"/>
    <property type="project" value="TreeGrafter"/>
</dbReference>
<dbReference type="AlphaFoldDB" id="A0A6N7Z162"/>
<name>A0A6N7Z162_9PSEU</name>
<dbReference type="Gene3D" id="1.10.357.10">
    <property type="entry name" value="Tetracycline Repressor, domain 2"/>
    <property type="match status" value="1"/>
</dbReference>
<dbReference type="InterPro" id="IPR009057">
    <property type="entry name" value="Homeodomain-like_sf"/>
</dbReference>
<dbReference type="InterPro" id="IPR001647">
    <property type="entry name" value="HTH_TetR"/>
</dbReference>
<comment type="caution">
    <text evidence="6">The sequence shown here is derived from an EMBL/GenBank/DDBJ whole genome shotgun (WGS) entry which is preliminary data.</text>
</comment>
<dbReference type="EMBL" id="WMBA01000012">
    <property type="protein sequence ID" value="MTD54499.1"/>
    <property type="molecule type" value="Genomic_DNA"/>
</dbReference>
<keyword evidence="1" id="KW-0805">Transcription regulation</keyword>
<dbReference type="SUPFAM" id="SSF48498">
    <property type="entry name" value="Tetracyclin repressor-like, C-terminal domain"/>
    <property type="match status" value="1"/>
</dbReference>
<dbReference type="Pfam" id="PF21597">
    <property type="entry name" value="TetR_C_43"/>
    <property type="match status" value="1"/>
</dbReference>
<evidence type="ECO:0000313" key="7">
    <source>
        <dbReference type="Proteomes" id="UP000440096"/>
    </source>
</evidence>
<evidence type="ECO:0000256" key="2">
    <source>
        <dbReference type="ARBA" id="ARBA00023125"/>
    </source>
</evidence>
<feature type="domain" description="HTH tetR-type" evidence="5">
    <location>
        <begin position="13"/>
        <end position="72"/>
    </location>
</feature>
<dbReference type="InterPro" id="IPR036271">
    <property type="entry name" value="Tet_transcr_reg_TetR-rel_C_sf"/>
</dbReference>
<dbReference type="GO" id="GO:0003700">
    <property type="term" value="F:DNA-binding transcription factor activity"/>
    <property type="evidence" value="ECO:0007669"/>
    <property type="project" value="TreeGrafter"/>
</dbReference>
<dbReference type="InterPro" id="IPR050109">
    <property type="entry name" value="HTH-type_TetR-like_transc_reg"/>
</dbReference>
<gene>
    <name evidence="6" type="ORF">GKO32_11000</name>
</gene>
<organism evidence="6 7">
    <name type="scientific">Amycolatopsis pithecellobii</name>
    <dbReference type="NCBI Taxonomy" id="664692"/>
    <lineage>
        <taxon>Bacteria</taxon>
        <taxon>Bacillati</taxon>
        <taxon>Actinomycetota</taxon>
        <taxon>Actinomycetes</taxon>
        <taxon>Pseudonocardiales</taxon>
        <taxon>Pseudonocardiaceae</taxon>
        <taxon>Amycolatopsis</taxon>
    </lineage>
</organism>
<evidence type="ECO:0000259" key="5">
    <source>
        <dbReference type="PROSITE" id="PS50977"/>
    </source>
</evidence>
<evidence type="ECO:0000256" key="1">
    <source>
        <dbReference type="ARBA" id="ARBA00023015"/>
    </source>
</evidence>
<evidence type="ECO:0000313" key="6">
    <source>
        <dbReference type="EMBL" id="MTD54499.1"/>
    </source>
</evidence>
<keyword evidence="7" id="KW-1185">Reference proteome</keyword>
<dbReference type="SUPFAM" id="SSF46689">
    <property type="entry name" value="Homeodomain-like"/>
    <property type="match status" value="1"/>
</dbReference>
<keyword evidence="3" id="KW-0804">Transcription</keyword>
<reference evidence="6 7" key="1">
    <citation type="submission" date="2019-11" db="EMBL/GenBank/DDBJ databases">
        <title>Draft genome of Amycolatopsis RM579.</title>
        <authorList>
            <person name="Duangmal K."/>
            <person name="Mingma R."/>
        </authorList>
    </citation>
    <scope>NUCLEOTIDE SEQUENCE [LARGE SCALE GENOMIC DNA]</scope>
    <source>
        <strain evidence="6 7">RM579</strain>
    </source>
</reference>
<dbReference type="Proteomes" id="UP000440096">
    <property type="component" value="Unassembled WGS sequence"/>
</dbReference>
<evidence type="ECO:0000256" key="3">
    <source>
        <dbReference type="ARBA" id="ARBA00023163"/>
    </source>
</evidence>
<proteinExistence type="predicted"/>